<keyword evidence="2" id="KW-1185">Reference proteome</keyword>
<name>A0ABY8WW86_9BACT</name>
<evidence type="ECO:0000313" key="2">
    <source>
        <dbReference type="Proteomes" id="UP001177295"/>
    </source>
</evidence>
<proteinExistence type="predicted"/>
<evidence type="ECO:0000313" key="1">
    <source>
        <dbReference type="EMBL" id="WIO46251.1"/>
    </source>
</evidence>
<reference evidence="1 2" key="1">
    <citation type="journal article" date="2023" name="Cell">
        <title>Genetic manipulation of Patescibacteria provides mechanistic insights into microbial dark matter and the epibiotic lifestyle.</title>
        <authorList>
            <person name="Wang Y."/>
            <person name="Gallagher L.A."/>
            <person name="Andrade P.A."/>
            <person name="Liu A."/>
            <person name="Humphreys I.R."/>
            <person name="Turkarslan S."/>
            <person name="Cutler K.J."/>
            <person name="Arrieta-Ortiz M.L."/>
            <person name="Li Y."/>
            <person name="Radey M.C."/>
            <person name="McLean J.S."/>
            <person name="Cong Q."/>
            <person name="Baker D."/>
            <person name="Baliga N.S."/>
            <person name="Peterson S.B."/>
            <person name="Mougous J.D."/>
        </authorList>
    </citation>
    <scope>NUCLEOTIDE SEQUENCE [LARGE SCALE GENOMIC DNA]</scope>
    <source>
        <strain evidence="1 2">ML1</strain>
    </source>
</reference>
<dbReference type="RefSeq" id="WP_376753785.1">
    <property type="nucleotide sequence ID" value="NZ_CP124550.1"/>
</dbReference>
<dbReference type="Proteomes" id="UP001177295">
    <property type="component" value="Chromosome"/>
</dbReference>
<protein>
    <submittedName>
        <fullName evidence="1">Uncharacterized protein</fullName>
    </submittedName>
</protein>
<organism evidence="1 2">
    <name type="scientific">Candidatus Southlakia epibionticum</name>
    <dbReference type="NCBI Taxonomy" id="3043284"/>
    <lineage>
        <taxon>Bacteria</taxon>
        <taxon>Candidatus Saccharimonadota</taxon>
        <taxon>Candidatus Saccharimonadia</taxon>
        <taxon>Candidatus Saccharimonadales</taxon>
        <taxon>Candidatus Saccharimonadaceae</taxon>
        <taxon>Candidatus Southlakia</taxon>
    </lineage>
</organism>
<sequence>MVIASFETVYIISNVNDLPEQIIILEIIERYFGMITGRFDGYIEEMCSLDIIKTDAITYFLNPDDVETLDGVYRKVGTI</sequence>
<accession>A0ABY8WW86</accession>
<gene>
    <name evidence="1" type="ORF">SEML1_0642</name>
</gene>
<dbReference type="EMBL" id="CP124550">
    <property type="protein sequence ID" value="WIO46251.1"/>
    <property type="molecule type" value="Genomic_DNA"/>
</dbReference>